<evidence type="ECO:0000256" key="7">
    <source>
        <dbReference type="ARBA" id="ARBA00022989"/>
    </source>
</evidence>
<evidence type="ECO:0000256" key="11">
    <source>
        <dbReference type="SAM" id="Phobius"/>
    </source>
</evidence>
<keyword evidence="6" id="KW-0677">Repeat</keyword>
<dbReference type="SUPFAM" id="SSF52058">
    <property type="entry name" value="L domain-like"/>
    <property type="match status" value="1"/>
</dbReference>
<dbReference type="InterPro" id="IPR032675">
    <property type="entry name" value="LRR_dom_sf"/>
</dbReference>
<evidence type="ECO:0000313" key="12">
    <source>
        <dbReference type="EnsemblPlants" id="PGSC0003DMT400017249"/>
    </source>
</evidence>
<comment type="subcellular location">
    <subcellularLocation>
        <location evidence="1">Cell membrane</location>
        <topology evidence="1">Single-pass type I membrane protein</topology>
    </subcellularLocation>
</comment>
<comment type="similarity">
    <text evidence="2">Belongs to the RLP family.</text>
</comment>
<name>M1A8Q7_SOLTU</name>
<dbReference type="HOGENOM" id="CLU_000288_18_11_1"/>
<dbReference type="PANTHER" id="PTHR27004:SF412">
    <property type="entry name" value="RECEPTOR-LIKE PROTEIN 12"/>
    <property type="match status" value="1"/>
</dbReference>
<sequence length="194" mass="21827">MDYNLIKKSFEAVLQNLINLESNSLRTIVLNGNFFEGIVPMSLLKCDGLEVLDVGSNAINDTFPAWLGTLQELQELTTLNFLEILNLSQNLLVGCITQGSQFNTFENDLYGCNLDLCGPPLSKQCGTSDRPHVPQSLEEEADEDESYFLSGFTWESVVIGYSFGLVVGTIIWSLMFKYRKPKWFVEFFDGIMPP</sequence>
<dbReference type="PaxDb" id="4113-PGSC0003DMT400017249"/>
<evidence type="ECO:0000313" key="13">
    <source>
        <dbReference type="Proteomes" id="UP000011115"/>
    </source>
</evidence>
<reference evidence="12" key="2">
    <citation type="submission" date="2015-06" db="UniProtKB">
        <authorList>
            <consortium name="EnsemblPlants"/>
        </authorList>
    </citation>
    <scope>IDENTIFICATION</scope>
    <source>
        <strain evidence="12">DM1-3 516 R44</strain>
    </source>
</reference>
<organism evidence="12 13">
    <name type="scientific">Solanum tuberosum</name>
    <name type="common">Potato</name>
    <dbReference type="NCBI Taxonomy" id="4113"/>
    <lineage>
        <taxon>Eukaryota</taxon>
        <taxon>Viridiplantae</taxon>
        <taxon>Streptophyta</taxon>
        <taxon>Embryophyta</taxon>
        <taxon>Tracheophyta</taxon>
        <taxon>Spermatophyta</taxon>
        <taxon>Magnoliopsida</taxon>
        <taxon>eudicotyledons</taxon>
        <taxon>Gunneridae</taxon>
        <taxon>Pentapetalae</taxon>
        <taxon>asterids</taxon>
        <taxon>lamiids</taxon>
        <taxon>Solanales</taxon>
        <taxon>Solanaceae</taxon>
        <taxon>Solanoideae</taxon>
        <taxon>Solaneae</taxon>
        <taxon>Solanum</taxon>
    </lineage>
</organism>
<dbReference type="AlphaFoldDB" id="M1A8Q7"/>
<evidence type="ECO:0000256" key="4">
    <source>
        <dbReference type="ARBA" id="ARBA00022614"/>
    </source>
</evidence>
<keyword evidence="10" id="KW-0325">Glycoprotein</keyword>
<keyword evidence="4" id="KW-0433">Leucine-rich repeat</keyword>
<evidence type="ECO:0000256" key="8">
    <source>
        <dbReference type="ARBA" id="ARBA00023136"/>
    </source>
</evidence>
<evidence type="ECO:0000256" key="10">
    <source>
        <dbReference type="ARBA" id="ARBA00023180"/>
    </source>
</evidence>
<dbReference type="Gramene" id="PGSC0003DMT400017249">
    <property type="protein sequence ID" value="PGSC0003DMT400017249"/>
    <property type="gene ID" value="PGSC0003DMG400006725"/>
</dbReference>
<keyword evidence="7 11" id="KW-1133">Transmembrane helix</keyword>
<evidence type="ECO:0000256" key="6">
    <source>
        <dbReference type="ARBA" id="ARBA00022737"/>
    </source>
</evidence>
<evidence type="ECO:0000256" key="3">
    <source>
        <dbReference type="ARBA" id="ARBA00022475"/>
    </source>
</evidence>
<evidence type="ECO:0000256" key="5">
    <source>
        <dbReference type="ARBA" id="ARBA00022692"/>
    </source>
</evidence>
<dbReference type="PANTHER" id="PTHR27004">
    <property type="entry name" value="RECEPTOR-LIKE PROTEIN 12 ISOFORM X1"/>
    <property type="match status" value="1"/>
</dbReference>
<evidence type="ECO:0000256" key="9">
    <source>
        <dbReference type="ARBA" id="ARBA00023170"/>
    </source>
</evidence>
<keyword evidence="3" id="KW-1003">Cell membrane</keyword>
<reference evidence="13" key="1">
    <citation type="journal article" date="2011" name="Nature">
        <title>Genome sequence and analysis of the tuber crop potato.</title>
        <authorList>
            <consortium name="The Potato Genome Sequencing Consortium"/>
        </authorList>
    </citation>
    <scope>NUCLEOTIDE SEQUENCE [LARGE SCALE GENOMIC DNA]</scope>
    <source>
        <strain evidence="13">cv. DM1-3 516 R44</strain>
    </source>
</reference>
<keyword evidence="9" id="KW-0675">Receptor</keyword>
<dbReference type="EnsemblPlants" id="PGSC0003DMT400017249">
    <property type="protein sequence ID" value="PGSC0003DMT400017249"/>
    <property type="gene ID" value="PGSC0003DMG400006725"/>
</dbReference>
<dbReference type="InParanoid" id="M1A8Q7"/>
<proteinExistence type="inferred from homology"/>
<keyword evidence="13" id="KW-1185">Reference proteome</keyword>
<evidence type="ECO:0000256" key="1">
    <source>
        <dbReference type="ARBA" id="ARBA00004251"/>
    </source>
</evidence>
<keyword evidence="8 11" id="KW-0472">Membrane</keyword>
<dbReference type="Gene3D" id="3.80.10.10">
    <property type="entry name" value="Ribonuclease Inhibitor"/>
    <property type="match status" value="2"/>
</dbReference>
<dbReference type="GO" id="GO:0005886">
    <property type="term" value="C:plasma membrane"/>
    <property type="evidence" value="ECO:0007669"/>
    <property type="project" value="UniProtKB-SubCell"/>
</dbReference>
<dbReference type="Proteomes" id="UP000011115">
    <property type="component" value="Unassembled WGS sequence"/>
</dbReference>
<keyword evidence="5 11" id="KW-0812">Transmembrane</keyword>
<dbReference type="eggNOG" id="KOG0619">
    <property type="taxonomic scope" value="Eukaryota"/>
</dbReference>
<protein>
    <submittedName>
        <fullName evidence="12">9DC3</fullName>
    </submittedName>
</protein>
<accession>M1A8Q7</accession>
<feature type="transmembrane region" description="Helical" evidence="11">
    <location>
        <begin position="158"/>
        <end position="176"/>
    </location>
</feature>
<evidence type="ECO:0000256" key="2">
    <source>
        <dbReference type="ARBA" id="ARBA00009592"/>
    </source>
</evidence>